<protein>
    <submittedName>
        <fullName evidence="2">Uncharacterized protein</fullName>
    </submittedName>
</protein>
<gene>
    <name evidence="2" type="ORF">LCGC14_0417810</name>
</gene>
<keyword evidence="1" id="KW-0175">Coiled coil</keyword>
<evidence type="ECO:0000313" key="2">
    <source>
        <dbReference type="EMBL" id="KKN71715.1"/>
    </source>
</evidence>
<proteinExistence type="predicted"/>
<reference evidence="2" key="1">
    <citation type="journal article" date="2015" name="Nature">
        <title>Complex archaea that bridge the gap between prokaryotes and eukaryotes.</title>
        <authorList>
            <person name="Spang A."/>
            <person name="Saw J.H."/>
            <person name="Jorgensen S.L."/>
            <person name="Zaremba-Niedzwiedzka K."/>
            <person name="Martijn J."/>
            <person name="Lind A.E."/>
            <person name="van Eijk R."/>
            <person name="Schleper C."/>
            <person name="Guy L."/>
            <person name="Ettema T.J."/>
        </authorList>
    </citation>
    <scope>NUCLEOTIDE SEQUENCE</scope>
</reference>
<evidence type="ECO:0000256" key="1">
    <source>
        <dbReference type="SAM" id="Coils"/>
    </source>
</evidence>
<comment type="caution">
    <text evidence="2">The sequence shown here is derived from an EMBL/GenBank/DDBJ whole genome shotgun (WGS) entry which is preliminary data.</text>
</comment>
<dbReference type="EMBL" id="LAZR01000377">
    <property type="protein sequence ID" value="KKN71715.1"/>
    <property type="molecule type" value="Genomic_DNA"/>
</dbReference>
<feature type="coiled-coil region" evidence="1">
    <location>
        <begin position="7"/>
        <end position="34"/>
    </location>
</feature>
<sequence>MTNYEEYAALALKKKELEAEMDEIKGRIMDQMLAEGVNKMNTVHGTISVAKRKLWEWPEAILQEEAEFKLRKKKLQPNIPYSESPYLMFRVAEVEEKEVEHGKIH</sequence>
<dbReference type="AlphaFoldDB" id="A0A0F9SRU6"/>
<accession>A0A0F9SRU6</accession>
<organism evidence="2">
    <name type="scientific">marine sediment metagenome</name>
    <dbReference type="NCBI Taxonomy" id="412755"/>
    <lineage>
        <taxon>unclassified sequences</taxon>
        <taxon>metagenomes</taxon>
        <taxon>ecological metagenomes</taxon>
    </lineage>
</organism>
<name>A0A0F9SRU6_9ZZZZ</name>